<evidence type="ECO:0000259" key="3">
    <source>
        <dbReference type="Pfam" id="PF08338"/>
    </source>
</evidence>
<dbReference type="InterPro" id="IPR013549">
    <property type="entry name" value="DUF1731"/>
</dbReference>
<gene>
    <name evidence="4" type="ORF">ARHIZOSPH14_00620</name>
</gene>
<dbReference type="AlphaFoldDB" id="A0A9W6CU92"/>
<dbReference type="InterPro" id="IPR036291">
    <property type="entry name" value="NAD(P)-bd_dom_sf"/>
</dbReference>
<dbReference type="PANTHER" id="PTHR11092">
    <property type="entry name" value="SUGAR NUCLEOTIDE EPIMERASE RELATED"/>
    <property type="match status" value="1"/>
</dbReference>
<dbReference type="EMBL" id="BSDP01000001">
    <property type="protein sequence ID" value="GLI25820.1"/>
    <property type="molecule type" value="Genomic_DNA"/>
</dbReference>
<reference evidence="4" key="1">
    <citation type="submission" date="2022-12" db="EMBL/GenBank/DDBJ databases">
        <title>Reference genome sequencing for broad-spectrum identification of bacterial and archaeal isolates by mass spectrometry.</title>
        <authorList>
            <person name="Sekiguchi Y."/>
            <person name="Tourlousse D.M."/>
        </authorList>
    </citation>
    <scope>NUCLEOTIDE SEQUENCE</scope>
    <source>
        <strain evidence="4">14</strain>
    </source>
</reference>
<dbReference type="NCBIfam" id="TIGR01777">
    <property type="entry name" value="yfcH"/>
    <property type="match status" value="1"/>
</dbReference>
<evidence type="ECO:0000256" key="1">
    <source>
        <dbReference type="ARBA" id="ARBA00009353"/>
    </source>
</evidence>
<accession>A0A9W6CU92</accession>
<dbReference type="SUPFAM" id="SSF51735">
    <property type="entry name" value="NAD(P)-binding Rossmann-fold domains"/>
    <property type="match status" value="1"/>
</dbReference>
<comment type="similarity">
    <text evidence="1">Belongs to the NAD(P)-dependent epimerase/dehydratase family. SDR39U1 subfamily.</text>
</comment>
<dbReference type="RefSeq" id="WP_281881795.1">
    <property type="nucleotide sequence ID" value="NZ_BSDP01000001.1"/>
</dbReference>
<evidence type="ECO:0000259" key="2">
    <source>
        <dbReference type="Pfam" id="PF01370"/>
    </source>
</evidence>
<dbReference type="Pfam" id="PF01370">
    <property type="entry name" value="Epimerase"/>
    <property type="match status" value="1"/>
</dbReference>
<keyword evidence="5" id="KW-1185">Reference proteome</keyword>
<dbReference type="InterPro" id="IPR001509">
    <property type="entry name" value="Epimerase_deHydtase"/>
</dbReference>
<feature type="domain" description="DUF1731" evidence="3">
    <location>
        <begin position="246"/>
        <end position="292"/>
    </location>
</feature>
<name>A0A9W6CU92_9MICO</name>
<evidence type="ECO:0000313" key="4">
    <source>
        <dbReference type="EMBL" id="GLI25820.1"/>
    </source>
</evidence>
<proteinExistence type="inferred from homology"/>
<dbReference type="Proteomes" id="UP001144396">
    <property type="component" value="Unassembled WGS sequence"/>
</dbReference>
<dbReference type="PANTHER" id="PTHR11092:SF0">
    <property type="entry name" value="EPIMERASE FAMILY PROTEIN SDR39U1"/>
    <property type="match status" value="1"/>
</dbReference>
<dbReference type="Gene3D" id="3.40.50.720">
    <property type="entry name" value="NAD(P)-binding Rossmann-like Domain"/>
    <property type="match status" value="1"/>
</dbReference>
<organism evidence="4 5">
    <name type="scientific">Agromyces rhizosphaerae</name>
    <dbReference type="NCBI Taxonomy" id="88374"/>
    <lineage>
        <taxon>Bacteria</taxon>
        <taxon>Bacillati</taxon>
        <taxon>Actinomycetota</taxon>
        <taxon>Actinomycetes</taxon>
        <taxon>Micrococcales</taxon>
        <taxon>Microbacteriaceae</taxon>
        <taxon>Agromyces</taxon>
    </lineage>
</organism>
<feature type="domain" description="NAD-dependent epimerase/dehydratase" evidence="2">
    <location>
        <begin position="3"/>
        <end position="210"/>
    </location>
</feature>
<evidence type="ECO:0000313" key="5">
    <source>
        <dbReference type="Proteomes" id="UP001144396"/>
    </source>
</evidence>
<protein>
    <submittedName>
        <fullName evidence="4">Epimerase</fullName>
    </submittedName>
</protein>
<dbReference type="InterPro" id="IPR010099">
    <property type="entry name" value="SDR39U1"/>
</dbReference>
<sequence length="303" mass="32705">MKVLIAGASGFIGSSLVPLLRDEGHDVVKLVRRKPRADDELSWSPGSGIIDFTVMDRVDAVIDFSGANLARLPWTPGYRREILDSRIEATRTLTDAMRQARTPPAVFLNASASGVYGDRPAELLTEESPPGDGFLAGVVTRWEDQARLAPEETRTVMFRSGIVMGDGGAMQRLSLLTRFGLGARLGTGGQHWPWISLLDEVRAIRHLLVESKLSGPVNLAGPTPATCDRIAHALAERMRRPYAFTIPEPVLGTMLGQAADEMLLASAKVVPSRLLGDGFEFVHTTAEAAIDAMLSGEPTRVPA</sequence>
<dbReference type="Pfam" id="PF08338">
    <property type="entry name" value="DUF1731"/>
    <property type="match status" value="1"/>
</dbReference>
<comment type="caution">
    <text evidence="4">The sequence shown here is derived from an EMBL/GenBank/DDBJ whole genome shotgun (WGS) entry which is preliminary data.</text>
</comment>